<dbReference type="SUPFAM" id="SSF52833">
    <property type="entry name" value="Thioredoxin-like"/>
    <property type="match status" value="1"/>
</dbReference>
<dbReference type="InterPro" id="IPR012336">
    <property type="entry name" value="Thioredoxin-like_fold"/>
</dbReference>
<organism evidence="3 4">
    <name type="scientific">Sphingomonas longa</name>
    <dbReference type="NCBI Taxonomy" id="2778730"/>
    <lineage>
        <taxon>Bacteria</taxon>
        <taxon>Pseudomonadati</taxon>
        <taxon>Pseudomonadota</taxon>
        <taxon>Alphaproteobacteria</taxon>
        <taxon>Sphingomonadales</taxon>
        <taxon>Sphingomonadaceae</taxon>
        <taxon>Sphingomonas</taxon>
    </lineage>
</organism>
<gene>
    <name evidence="3" type="ORF">ILT43_12350</name>
</gene>
<keyword evidence="1" id="KW-0732">Signal</keyword>
<evidence type="ECO:0000259" key="2">
    <source>
        <dbReference type="Pfam" id="PF13462"/>
    </source>
</evidence>
<dbReference type="EMBL" id="JAFEMC010000003">
    <property type="protein sequence ID" value="MBM6577164.1"/>
    <property type="molecule type" value="Genomic_DNA"/>
</dbReference>
<name>A0ABS2D8A9_9SPHN</name>
<dbReference type="RefSeq" id="WP_204199261.1">
    <property type="nucleotide sequence ID" value="NZ_JAFEMC010000003.1"/>
</dbReference>
<feature type="signal peptide" evidence="1">
    <location>
        <begin position="1"/>
        <end position="18"/>
    </location>
</feature>
<feature type="chain" id="PRO_5047289779" evidence="1">
    <location>
        <begin position="19"/>
        <end position="220"/>
    </location>
</feature>
<dbReference type="InterPro" id="IPR036249">
    <property type="entry name" value="Thioredoxin-like_sf"/>
</dbReference>
<accession>A0ABS2D8A9</accession>
<proteinExistence type="predicted"/>
<dbReference type="Gene3D" id="3.40.30.10">
    <property type="entry name" value="Glutaredoxin"/>
    <property type="match status" value="1"/>
</dbReference>
<keyword evidence="4" id="KW-1185">Reference proteome</keyword>
<dbReference type="Proteomes" id="UP000763641">
    <property type="component" value="Unassembled WGS sequence"/>
</dbReference>
<dbReference type="Gene3D" id="1.10.40.110">
    <property type="match status" value="1"/>
</dbReference>
<comment type="caution">
    <text evidence="3">The sequence shown here is derived from an EMBL/GenBank/DDBJ whole genome shotgun (WGS) entry which is preliminary data.</text>
</comment>
<dbReference type="Pfam" id="PF13462">
    <property type="entry name" value="Thioredoxin_4"/>
    <property type="match status" value="1"/>
</dbReference>
<feature type="domain" description="Thioredoxin-like fold" evidence="2">
    <location>
        <begin position="33"/>
        <end position="212"/>
    </location>
</feature>
<evidence type="ECO:0000313" key="4">
    <source>
        <dbReference type="Proteomes" id="UP000763641"/>
    </source>
</evidence>
<evidence type="ECO:0000313" key="3">
    <source>
        <dbReference type="EMBL" id="MBM6577164.1"/>
    </source>
</evidence>
<sequence>MRWFAVLPLVLLAAAVPARDWSTNVTAGADGAWTIGNPAARVKLTEYVSYTCPHCGHFTAESTPVLKNQMVRSGSTSLTIRHLVRDALDLAAVTIARCGGPAGFPARHAAIFAAQETWMATGETFLRGNGEALDKLAKPLAFRRIADGAGLTAIGKASGLTERQVAACFATQGALDSVARLNASVPAEVQGTPTFYVDGTLVPNVDWAKLEPVLRAKGAK</sequence>
<protein>
    <submittedName>
        <fullName evidence="3">Thioredoxin domain-containing protein</fullName>
    </submittedName>
</protein>
<reference evidence="3 4" key="1">
    <citation type="submission" date="2020-12" db="EMBL/GenBank/DDBJ databases">
        <title>Sphingomonas sp.</title>
        <authorList>
            <person name="Kim M.K."/>
        </authorList>
    </citation>
    <scope>NUCLEOTIDE SEQUENCE [LARGE SCALE GENOMIC DNA]</scope>
    <source>
        <strain evidence="3 4">BT552</strain>
    </source>
</reference>
<evidence type="ECO:0000256" key="1">
    <source>
        <dbReference type="SAM" id="SignalP"/>
    </source>
</evidence>